<reference evidence="1 2" key="1">
    <citation type="submission" date="2021-06" db="EMBL/GenBank/DDBJ databases">
        <authorList>
            <person name="Palmer J.M."/>
        </authorList>
    </citation>
    <scope>NUCLEOTIDE SEQUENCE [LARGE SCALE GENOMIC DNA]</scope>
    <source>
        <strain evidence="1 2">CL_MEX2019</strain>
        <tissue evidence="1">Muscle</tissue>
    </source>
</reference>
<protein>
    <submittedName>
        <fullName evidence="1">Uncharacterized protein</fullName>
    </submittedName>
</protein>
<proteinExistence type="predicted"/>
<sequence length="153" mass="16960">MNFLDVPLAAPLVHGVRTIHHDSPACPPSSAPPPLTTTGLFIFFIIFQPHPTLYTYSVCLLLSAILNFSCEPGRNIDLLSCSNKLFKLLFSVRNCCLHENYTPPSPNRHSPRLSRLHASYRQFLYSGTPSSLPLSCSLRSSTNVWVFSPVACV</sequence>
<dbReference type="EMBL" id="JAHUTJ010074333">
    <property type="protein sequence ID" value="MED6293302.1"/>
    <property type="molecule type" value="Genomic_DNA"/>
</dbReference>
<accession>A0ABU7F247</accession>
<keyword evidence="2" id="KW-1185">Reference proteome</keyword>
<name>A0ABU7F247_9TELE</name>
<organism evidence="1 2">
    <name type="scientific">Characodon lateralis</name>
    <dbReference type="NCBI Taxonomy" id="208331"/>
    <lineage>
        <taxon>Eukaryota</taxon>
        <taxon>Metazoa</taxon>
        <taxon>Chordata</taxon>
        <taxon>Craniata</taxon>
        <taxon>Vertebrata</taxon>
        <taxon>Euteleostomi</taxon>
        <taxon>Actinopterygii</taxon>
        <taxon>Neopterygii</taxon>
        <taxon>Teleostei</taxon>
        <taxon>Neoteleostei</taxon>
        <taxon>Acanthomorphata</taxon>
        <taxon>Ovalentaria</taxon>
        <taxon>Atherinomorphae</taxon>
        <taxon>Cyprinodontiformes</taxon>
        <taxon>Goodeidae</taxon>
        <taxon>Characodon</taxon>
    </lineage>
</organism>
<evidence type="ECO:0000313" key="1">
    <source>
        <dbReference type="EMBL" id="MED6293302.1"/>
    </source>
</evidence>
<dbReference type="Proteomes" id="UP001352852">
    <property type="component" value="Unassembled WGS sequence"/>
</dbReference>
<comment type="caution">
    <text evidence="1">The sequence shown here is derived from an EMBL/GenBank/DDBJ whole genome shotgun (WGS) entry which is preliminary data.</text>
</comment>
<gene>
    <name evidence="1" type="ORF">CHARACLAT_009254</name>
</gene>
<evidence type="ECO:0000313" key="2">
    <source>
        <dbReference type="Proteomes" id="UP001352852"/>
    </source>
</evidence>